<evidence type="ECO:0000313" key="2">
    <source>
        <dbReference type="EMBL" id="SFT66038.1"/>
    </source>
</evidence>
<feature type="chain" id="PRO_5011642428" evidence="1">
    <location>
        <begin position="21"/>
        <end position="184"/>
    </location>
</feature>
<organism evidence="2 3">
    <name type="scientific">Algoriphagus locisalis</name>
    <dbReference type="NCBI Taxonomy" id="305507"/>
    <lineage>
        <taxon>Bacteria</taxon>
        <taxon>Pseudomonadati</taxon>
        <taxon>Bacteroidota</taxon>
        <taxon>Cytophagia</taxon>
        <taxon>Cytophagales</taxon>
        <taxon>Cyclobacteriaceae</taxon>
        <taxon>Algoriphagus</taxon>
    </lineage>
</organism>
<sequence length="184" mass="21178">MKYTLLLLTLVFVIPGIAKAQSSAEWTAPMHQVNFKADSGEEAKMEIDRGYRYADLDFEGRTFHLFFNHDDNQIKKARIVEPKTNLQIARGRGSYFWGSARFEFVDGEVYKVKKKRDANGYEIIGPNGTLFKVENHAISPVKPLNEKDFLTQAFFVFERIKVTQSNPSDVMIYYSSYYPIGPNE</sequence>
<gene>
    <name evidence="2" type="ORF">SAMN04489724_1462</name>
</gene>
<name>A0A1I6ZTL3_9BACT</name>
<accession>A0A1I6ZTL3</accession>
<keyword evidence="1" id="KW-0732">Signal</keyword>
<dbReference type="RefSeq" id="WP_091692042.1">
    <property type="nucleotide sequence ID" value="NZ_FPBF01000002.1"/>
</dbReference>
<evidence type="ECO:0000313" key="3">
    <source>
        <dbReference type="Proteomes" id="UP000199673"/>
    </source>
</evidence>
<dbReference type="Proteomes" id="UP000199673">
    <property type="component" value="Unassembled WGS sequence"/>
</dbReference>
<dbReference type="AlphaFoldDB" id="A0A1I6ZTL3"/>
<feature type="signal peptide" evidence="1">
    <location>
        <begin position="1"/>
        <end position="20"/>
    </location>
</feature>
<proteinExistence type="predicted"/>
<protein>
    <submittedName>
        <fullName evidence="2">Uncharacterized protein</fullName>
    </submittedName>
</protein>
<dbReference type="EMBL" id="FPBF01000002">
    <property type="protein sequence ID" value="SFT66038.1"/>
    <property type="molecule type" value="Genomic_DNA"/>
</dbReference>
<keyword evidence="3" id="KW-1185">Reference proteome</keyword>
<dbReference type="OrthoDB" id="825355at2"/>
<reference evidence="3" key="1">
    <citation type="submission" date="2016-10" db="EMBL/GenBank/DDBJ databases">
        <authorList>
            <person name="Varghese N."/>
            <person name="Submissions S."/>
        </authorList>
    </citation>
    <scope>NUCLEOTIDE SEQUENCE [LARGE SCALE GENOMIC DNA]</scope>
    <source>
        <strain evidence="3">DSM 23445</strain>
    </source>
</reference>
<evidence type="ECO:0000256" key="1">
    <source>
        <dbReference type="SAM" id="SignalP"/>
    </source>
</evidence>